<dbReference type="PANTHER" id="PTHR16305">
    <property type="entry name" value="TESTICULAR SOLUBLE ADENYLYL CYCLASE"/>
    <property type="match status" value="1"/>
</dbReference>
<dbReference type="GO" id="GO:0005524">
    <property type="term" value="F:ATP binding"/>
    <property type="evidence" value="ECO:0007669"/>
    <property type="project" value="UniProtKB-KW"/>
</dbReference>
<protein>
    <submittedName>
        <fullName evidence="4">AAA family ATPase</fullName>
    </submittedName>
</protein>
<dbReference type="SUPFAM" id="SSF52540">
    <property type="entry name" value="P-loop containing nucleoside triphosphate hydrolases"/>
    <property type="match status" value="1"/>
</dbReference>
<keyword evidence="5" id="KW-1185">Reference proteome</keyword>
<reference evidence="4 5" key="1">
    <citation type="submission" date="2020-08" db="EMBL/GenBank/DDBJ databases">
        <title>Amycolatopsis sp. nov. DR6-1 isolated from Dendrobium heterocarpum.</title>
        <authorList>
            <person name="Tedsree N."/>
            <person name="Kuncharoen N."/>
            <person name="Likhitwitayawuid K."/>
            <person name="Tanasupawat S."/>
        </authorList>
    </citation>
    <scope>NUCLEOTIDE SEQUENCE [LARGE SCALE GENOMIC DNA]</scope>
    <source>
        <strain evidence="4 5">DR6-1</strain>
    </source>
</reference>
<dbReference type="InterPro" id="IPR041664">
    <property type="entry name" value="AAA_16"/>
</dbReference>
<comment type="caution">
    <text evidence="4">The sequence shown here is derived from an EMBL/GenBank/DDBJ whole genome shotgun (WGS) entry which is preliminary data.</text>
</comment>
<dbReference type="PANTHER" id="PTHR16305:SF35">
    <property type="entry name" value="TRANSCRIPTIONAL ACTIVATOR DOMAIN"/>
    <property type="match status" value="1"/>
</dbReference>
<feature type="domain" description="Orc1-like AAA ATPase" evidence="3">
    <location>
        <begin position="5"/>
        <end position="167"/>
    </location>
</feature>
<name>A0A7W3ZGL2_9PSEU</name>
<evidence type="ECO:0000313" key="5">
    <source>
        <dbReference type="Proteomes" id="UP000526734"/>
    </source>
</evidence>
<keyword evidence="1" id="KW-0547">Nucleotide-binding</keyword>
<dbReference type="AlphaFoldDB" id="A0A7W3ZGL2"/>
<dbReference type="EMBL" id="JACGZW010000030">
    <property type="protein sequence ID" value="MBB1160287.1"/>
    <property type="molecule type" value="Genomic_DNA"/>
</dbReference>
<accession>A0A7W3ZGL2</accession>
<proteinExistence type="predicted"/>
<sequence>MTAALIGRAHPAATLRAQLSRATASHGGLALVAGEAGIGKTTLVSALADDAREAGALVLGGTCWESGAAPGYWPWVQVMRSLRREAAPHEWAVASSPTLSALLGETPEPPADDGFELPDAVTRALVTVAQDRPVVVILDDLHWADPASLRLLEFAARHTWFERLLLIGTYRDVEVDAPSHPLHELMLPLVAKATTITLTGLDETGVAELMSRTAGADPGAELAIDVQRRTGGNPFFVEQTARLWRSGNTVSAVAPGVADALQRRLSLLPRPVTDLLTNAAVLGREFSLQLLAATAGAPAAQVDHLLTRAVAARLVVALGEGRFSFAHDLVRESRYAELTPTEAQRRHAAVVRAGEHTPTLVGVAERARHAYLAHTELDPKHVIRLLLAAAKDAGARMAFEESVAHLRRARERAADDRSQAVVALELATALWRFEAKDEAWLLCEEAVALARQEDNANLLARAALTLSKFGTGGAQREFTVQVLREAHEKLCGGNAAEPLSLDRIRLELTARATILARDDEDDDALAFTLWARHDAIWGLGSGAERERLTDELAAIARRTGDRENEFFAASLKWVALLEQGDPRYLDQFHVFQGIADEGVQAAKLAEAIDRSIICAFRGRFGEADEALAEALAAPEIFGSNDYGYMPDQLRWSALLVQGRFAEAADLPAKMADSGFPHPALLRTLTAALAGDAATTRHELSEALADGPYARAFTPLWLRCQAQAAVVLKDRAAAERLLRELSPHSGEWLVSLYGCELSGPVDLWTGLLHKTLGDHETAAAHLTAAARSADRLRARPWAVEARNHLASTLLDLGDTDRATALADAVTAEAAELGLHHITAHLRPATPPPPAAANEFHRTDAVWTLRFAGREVRMPDAKGLRDLNYLLSRPGTEIPAAQLLSPDCGQESEATRTFSGDPILDDTAKAAYRRRLDQLDEAIDAAALRGDDAKAATLDTERAALLDELRTSTGLSGRTRRLGDETERARKAVTARIRDTIRKLTDLHPELADHLRHTITTGSSCSYHPETPTTWRL</sequence>
<evidence type="ECO:0000256" key="2">
    <source>
        <dbReference type="ARBA" id="ARBA00022840"/>
    </source>
</evidence>
<keyword evidence="2" id="KW-0067">ATP-binding</keyword>
<dbReference type="RefSeq" id="WP_182896901.1">
    <property type="nucleotide sequence ID" value="NZ_JACGZW010000030.1"/>
</dbReference>
<dbReference type="InterPro" id="IPR027417">
    <property type="entry name" value="P-loop_NTPase"/>
</dbReference>
<dbReference type="Pfam" id="PF13191">
    <property type="entry name" value="AAA_16"/>
    <property type="match status" value="1"/>
</dbReference>
<evidence type="ECO:0000313" key="4">
    <source>
        <dbReference type="EMBL" id="MBB1160287.1"/>
    </source>
</evidence>
<dbReference type="GO" id="GO:0004016">
    <property type="term" value="F:adenylate cyclase activity"/>
    <property type="evidence" value="ECO:0007669"/>
    <property type="project" value="TreeGrafter"/>
</dbReference>
<evidence type="ECO:0000259" key="3">
    <source>
        <dbReference type="Pfam" id="PF13191"/>
    </source>
</evidence>
<gene>
    <name evidence="4" type="ORF">H4281_44685</name>
</gene>
<dbReference type="Gene3D" id="3.40.50.300">
    <property type="entry name" value="P-loop containing nucleotide triphosphate hydrolases"/>
    <property type="match status" value="1"/>
</dbReference>
<dbReference type="Proteomes" id="UP000526734">
    <property type="component" value="Unassembled WGS sequence"/>
</dbReference>
<dbReference type="GO" id="GO:0005737">
    <property type="term" value="C:cytoplasm"/>
    <property type="evidence" value="ECO:0007669"/>
    <property type="project" value="TreeGrafter"/>
</dbReference>
<organism evidence="4 5">
    <name type="scientific">Amycolatopsis dendrobii</name>
    <dbReference type="NCBI Taxonomy" id="2760662"/>
    <lineage>
        <taxon>Bacteria</taxon>
        <taxon>Bacillati</taxon>
        <taxon>Actinomycetota</taxon>
        <taxon>Actinomycetes</taxon>
        <taxon>Pseudonocardiales</taxon>
        <taxon>Pseudonocardiaceae</taxon>
        <taxon>Amycolatopsis</taxon>
    </lineage>
</organism>
<evidence type="ECO:0000256" key="1">
    <source>
        <dbReference type="ARBA" id="ARBA00022741"/>
    </source>
</evidence>